<name>A0A811MUW4_9POAL</name>
<dbReference type="AlphaFoldDB" id="A0A811MUW4"/>
<sequence>MNPETKIILEEINRRFNEHDQKWDSRFVDQEARLSRQIQDFEQAQEGRMAALEKVTASLDEWRPLIEGLVDDMKIDISKSKLEVSKISHNWERAILEQPASTPGIFAVAPSAVERPFVNAPANLPNGHCVDNHHRESGFGVVSTLIHSPVKGMPPFPTPPSPRSVFQSTDDPGVHSGTTGVGYNGFQPPKLSKFDFPKFDGSQPKYWLSRCKDYFDLYGTEPHMWVRVAKMHFTHAAKRWYPSVESQLQSATWPTFTRLILDRFGQDEHELLLRQLFQIRQTNSIQEYIDQFIAIVDDLSGYGGTTDPLYYATRFVDGLKDYIRAAVALHRPQNLDTACILAKLQEEVVDPAKKRDFRRAEHLAGPRPYAPMALPLPPPPPRLALSAAEVKPVVDAGRGPTLDEHCSHTFINSAVASTFPTLQQLSPPLQVQVANGQGCQFSSNLKVLPLSSYDMILGLDWLEAHSPMSVHWGQKWIQLQHQGNAV</sequence>
<comment type="caution">
    <text evidence="2">The sequence shown here is derived from an EMBL/GenBank/DDBJ whole genome shotgun (WGS) entry which is preliminary data.</text>
</comment>
<dbReference type="Pfam" id="PF03732">
    <property type="entry name" value="Retrotrans_gag"/>
    <property type="match status" value="1"/>
</dbReference>
<dbReference type="InterPro" id="IPR005162">
    <property type="entry name" value="Retrotrans_gag_dom"/>
</dbReference>
<evidence type="ECO:0000313" key="3">
    <source>
        <dbReference type="Proteomes" id="UP000604825"/>
    </source>
</evidence>
<evidence type="ECO:0000259" key="1">
    <source>
        <dbReference type="Pfam" id="PF03732"/>
    </source>
</evidence>
<dbReference type="OrthoDB" id="693631at2759"/>
<dbReference type="Proteomes" id="UP000604825">
    <property type="component" value="Unassembled WGS sequence"/>
</dbReference>
<feature type="domain" description="Retrotransposon gag" evidence="1">
    <location>
        <begin position="228"/>
        <end position="320"/>
    </location>
</feature>
<dbReference type="InterPro" id="IPR021109">
    <property type="entry name" value="Peptidase_aspartic_dom_sf"/>
</dbReference>
<dbReference type="EMBL" id="CAJGYO010000002">
    <property type="protein sequence ID" value="CAD6212962.1"/>
    <property type="molecule type" value="Genomic_DNA"/>
</dbReference>
<protein>
    <recommendedName>
        <fullName evidence="1">Retrotransposon gag domain-containing protein</fullName>
    </recommendedName>
</protein>
<dbReference type="Gene3D" id="2.40.70.10">
    <property type="entry name" value="Acid Proteases"/>
    <property type="match status" value="1"/>
</dbReference>
<gene>
    <name evidence="2" type="ORF">NCGR_LOCUS8680</name>
</gene>
<dbReference type="CDD" id="cd00303">
    <property type="entry name" value="retropepsin_like"/>
    <property type="match status" value="1"/>
</dbReference>
<keyword evidence="3" id="KW-1185">Reference proteome</keyword>
<dbReference type="Pfam" id="PF08284">
    <property type="entry name" value="RVP_2"/>
    <property type="match status" value="1"/>
</dbReference>
<proteinExistence type="predicted"/>
<evidence type="ECO:0000313" key="2">
    <source>
        <dbReference type="EMBL" id="CAD6212962.1"/>
    </source>
</evidence>
<reference evidence="2" key="1">
    <citation type="submission" date="2020-10" db="EMBL/GenBank/DDBJ databases">
        <authorList>
            <person name="Han B."/>
            <person name="Lu T."/>
            <person name="Zhao Q."/>
            <person name="Huang X."/>
            <person name="Zhao Y."/>
        </authorList>
    </citation>
    <scope>NUCLEOTIDE SEQUENCE</scope>
</reference>
<organism evidence="2 3">
    <name type="scientific">Miscanthus lutarioriparius</name>
    <dbReference type="NCBI Taxonomy" id="422564"/>
    <lineage>
        <taxon>Eukaryota</taxon>
        <taxon>Viridiplantae</taxon>
        <taxon>Streptophyta</taxon>
        <taxon>Embryophyta</taxon>
        <taxon>Tracheophyta</taxon>
        <taxon>Spermatophyta</taxon>
        <taxon>Magnoliopsida</taxon>
        <taxon>Liliopsida</taxon>
        <taxon>Poales</taxon>
        <taxon>Poaceae</taxon>
        <taxon>PACMAD clade</taxon>
        <taxon>Panicoideae</taxon>
        <taxon>Andropogonodae</taxon>
        <taxon>Andropogoneae</taxon>
        <taxon>Saccharinae</taxon>
        <taxon>Miscanthus</taxon>
    </lineage>
</organism>
<accession>A0A811MUW4</accession>